<reference evidence="1 2" key="1">
    <citation type="submission" date="2021-06" db="EMBL/GenBank/DDBJ databases">
        <title>Caerostris darwini draft genome.</title>
        <authorList>
            <person name="Kono N."/>
            <person name="Arakawa K."/>
        </authorList>
    </citation>
    <scope>NUCLEOTIDE SEQUENCE [LARGE SCALE GENOMIC DNA]</scope>
</reference>
<dbReference type="EMBL" id="BPLQ01011831">
    <property type="protein sequence ID" value="GIY60672.1"/>
    <property type="molecule type" value="Genomic_DNA"/>
</dbReference>
<accession>A0AAV4USA7</accession>
<dbReference type="AlphaFoldDB" id="A0AAV4USA7"/>
<sequence length="96" mass="10907">MGLPPNGKDIECWFGCQGWIGISHCYLEKGVSPRNFSDHKAQHFLNFAERFCLFAPILQLIGKQLLLKVVLLCSLERIGKKRIGSEAKFVQFLEPT</sequence>
<dbReference type="Proteomes" id="UP001054837">
    <property type="component" value="Unassembled WGS sequence"/>
</dbReference>
<protein>
    <submittedName>
        <fullName evidence="1">Uncharacterized protein</fullName>
    </submittedName>
</protein>
<proteinExistence type="predicted"/>
<gene>
    <name evidence="1" type="ORF">CDAR_296271</name>
</gene>
<comment type="caution">
    <text evidence="1">The sequence shown here is derived from an EMBL/GenBank/DDBJ whole genome shotgun (WGS) entry which is preliminary data.</text>
</comment>
<keyword evidence="2" id="KW-1185">Reference proteome</keyword>
<evidence type="ECO:0000313" key="2">
    <source>
        <dbReference type="Proteomes" id="UP001054837"/>
    </source>
</evidence>
<organism evidence="1 2">
    <name type="scientific">Caerostris darwini</name>
    <dbReference type="NCBI Taxonomy" id="1538125"/>
    <lineage>
        <taxon>Eukaryota</taxon>
        <taxon>Metazoa</taxon>
        <taxon>Ecdysozoa</taxon>
        <taxon>Arthropoda</taxon>
        <taxon>Chelicerata</taxon>
        <taxon>Arachnida</taxon>
        <taxon>Araneae</taxon>
        <taxon>Araneomorphae</taxon>
        <taxon>Entelegynae</taxon>
        <taxon>Araneoidea</taxon>
        <taxon>Araneidae</taxon>
        <taxon>Caerostris</taxon>
    </lineage>
</organism>
<evidence type="ECO:0000313" key="1">
    <source>
        <dbReference type="EMBL" id="GIY60672.1"/>
    </source>
</evidence>
<name>A0AAV4USA7_9ARAC</name>